<evidence type="ECO:0000256" key="1">
    <source>
        <dbReference type="ARBA" id="ARBA00009986"/>
    </source>
</evidence>
<dbReference type="Gene3D" id="3.40.309.10">
    <property type="entry name" value="Aldehyde Dehydrogenase, Chain A, domain 2"/>
    <property type="match status" value="1"/>
</dbReference>
<evidence type="ECO:0000313" key="9">
    <source>
        <dbReference type="Proteomes" id="UP000186955"/>
    </source>
</evidence>
<keyword evidence="9" id="KW-1185">Reference proteome</keyword>
<keyword evidence="2 6" id="KW-0560">Oxidoreductase</keyword>
<dbReference type="STRING" id="1316194.A0A1Q5UPU1"/>
<accession>A0A1Q5UPU1</accession>
<evidence type="ECO:0000259" key="7">
    <source>
        <dbReference type="Pfam" id="PF00171"/>
    </source>
</evidence>
<organism evidence="8 9">
    <name type="scientific">Penicillium subrubescens</name>
    <dbReference type="NCBI Taxonomy" id="1316194"/>
    <lineage>
        <taxon>Eukaryota</taxon>
        <taxon>Fungi</taxon>
        <taxon>Dikarya</taxon>
        <taxon>Ascomycota</taxon>
        <taxon>Pezizomycotina</taxon>
        <taxon>Eurotiomycetes</taxon>
        <taxon>Eurotiomycetidae</taxon>
        <taxon>Eurotiales</taxon>
        <taxon>Aspergillaceae</taxon>
        <taxon>Penicillium</taxon>
    </lineage>
</organism>
<dbReference type="InterPro" id="IPR016161">
    <property type="entry name" value="Ald_DH/histidinol_DH"/>
</dbReference>
<evidence type="ECO:0000256" key="2">
    <source>
        <dbReference type="ARBA" id="ARBA00023002"/>
    </source>
</evidence>
<dbReference type="Gene3D" id="3.40.605.10">
    <property type="entry name" value="Aldehyde Dehydrogenase, Chain A, domain 1"/>
    <property type="match status" value="1"/>
</dbReference>
<evidence type="ECO:0000256" key="5">
    <source>
        <dbReference type="PROSITE-ProRule" id="PRU10007"/>
    </source>
</evidence>
<dbReference type="InterPro" id="IPR029510">
    <property type="entry name" value="Ald_DH_CS_GLU"/>
</dbReference>
<reference evidence="8 9" key="1">
    <citation type="submission" date="2016-10" db="EMBL/GenBank/DDBJ databases">
        <title>Genome sequence of the ascomycete fungus Penicillium subrubescens.</title>
        <authorList>
            <person name="De Vries R.P."/>
            <person name="Peng M."/>
            <person name="Dilokpimol A."/>
            <person name="Hilden K."/>
            <person name="Makela M.R."/>
            <person name="Grigoriev I."/>
            <person name="Riley R."/>
            <person name="Granchi Z."/>
        </authorList>
    </citation>
    <scope>NUCLEOTIDE SEQUENCE [LARGE SCALE GENOMIC DNA]</scope>
    <source>
        <strain evidence="8 9">CBS 132785</strain>
    </source>
</reference>
<evidence type="ECO:0000256" key="3">
    <source>
        <dbReference type="ARBA" id="ARBA00024226"/>
    </source>
</evidence>
<comment type="caution">
    <text evidence="8">The sequence shown here is derived from an EMBL/GenBank/DDBJ whole genome shotgun (WGS) entry which is preliminary data.</text>
</comment>
<dbReference type="InterPro" id="IPR015590">
    <property type="entry name" value="Aldehyde_DH_dom"/>
</dbReference>
<dbReference type="EMBL" id="MNBE01000096">
    <property type="protein sequence ID" value="OKP14474.1"/>
    <property type="molecule type" value="Genomic_DNA"/>
</dbReference>
<comment type="similarity">
    <text evidence="1 6">Belongs to the aldehyde dehydrogenase family.</text>
</comment>
<dbReference type="GO" id="GO:0004029">
    <property type="term" value="F:aldehyde dehydrogenase (NAD+) activity"/>
    <property type="evidence" value="ECO:0007669"/>
    <property type="project" value="UniProtKB-EC"/>
</dbReference>
<evidence type="ECO:0000256" key="6">
    <source>
        <dbReference type="RuleBase" id="RU003345"/>
    </source>
</evidence>
<dbReference type="PROSITE" id="PS00687">
    <property type="entry name" value="ALDEHYDE_DEHYDR_GLU"/>
    <property type="match status" value="1"/>
</dbReference>
<comment type="catalytic activity">
    <reaction evidence="4">
        <text>an aldehyde + NAD(+) + H2O = a carboxylate + NADH + 2 H(+)</text>
        <dbReference type="Rhea" id="RHEA:16185"/>
        <dbReference type="ChEBI" id="CHEBI:15377"/>
        <dbReference type="ChEBI" id="CHEBI:15378"/>
        <dbReference type="ChEBI" id="CHEBI:17478"/>
        <dbReference type="ChEBI" id="CHEBI:29067"/>
        <dbReference type="ChEBI" id="CHEBI:57540"/>
        <dbReference type="ChEBI" id="CHEBI:57945"/>
        <dbReference type="EC" id="1.2.1.3"/>
    </reaction>
</comment>
<dbReference type="SUPFAM" id="SSF53720">
    <property type="entry name" value="ALDH-like"/>
    <property type="match status" value="1"/>
</dbReference>
<dbReference type="Proteomes" id="UP000186955">
    <property type="component" value="Unassembled WGS sequence"/>
</dbReference>
<dbReference type="AlphaFoldDB" id="A0A1Q5UPU1"/>
<dbReference type="InterPro" id="IPR016163">
    <property type="entry name" value="Ald_DH_C"/>
</dbReference>
<dbReference type="PANTHER" id="PTHR11699">
    <property type="entry name" value="ALDEHYDE DEHYDROGENASE-RELATED"/>
    <property type="match status" value="1"/>
</dbReference>
<evidence type="ECO:0000256" key="4">
    <source>
        <dbReference type="ARBA" id="ARBA00049194"/>
    </source>
</evidence>
<dbReference type="Pfam" id="PF00171">
    <property type="entry name" value="Aldedh"/>
    <property type="match status" value="1"/>
</dbReference>
<feature type="domain" description="Aldehyde dehydrogenase" evidence="7">
    <location>
        <begin position="36"/>
        <end position="373"/>
    </location>
</feature>
<dbReference type="EC" id="1.2.1.3" evidence="3"/>
<feature type="active site" evidence="5">
    <location>
        <position position="219"/>
    </location>
</feature>
<protein>
    <recommendedName>
        <fullName evidence="3">aldehyde dehydrogenase (NAD(+))</fullName>
        <ecNumber evidence="3">1.2.1.3</ecNumber>
    </recommendedName>
</protein>
<name>A0A1Q5UPU1_9EURO</name>
<proteinExistence type="inferred from homology"/>
<dbReference type="InterPro" id="IPR016162">
    <property type="entry name" value="Ald_DH_N"/>
</dbReference>
<sequence length="374" mass="41179">MTVDFDLRSNFVQIINGKSSPTEFTRHGLNPATLEVLPEDRKKAVLAYADAIDEYSDQFRDLLITEQGKPIFQATLETNNAINWIRGMASLPLIEDVIEDDETRTVITRHVPPSVIGAIVPWNFPLMLATGKIAPALLTGNVIIVKPSPFTPYGGLKLVELAQKFFLPVVVQSLGGDDNLGPWLTSHPGIDKISFTGSTATGKRVLQSASGTLKRVTLELGGNDPAIVFPDVDIEKVAEKRIYVHSSIFEKFRDALVRQVESYTVGDGFKAGISHGPLQNDMRYSRVKTFFDDIEKQGWKVATGGRIEPSYGYMVTPTIIDRPPDNSRIVVEEPFGPIVPLLSWDDEAKVIERANNTSMGLGASIWTADLDRVA</sequence>
<evidence type="ECO:0000313" key="8">
    <source>
        <dbReference type="EMBL" id="OKP14474.1"/>
    </source>
</evidence>
<gene>
    <name evidence="8" type="ORF">PENSUB_14000</name>
</gene>